<evidence type="ECO:0000256" key="1">
    <source>
        <dbReference type="ARBA" id="ARBA00004651"/>
    </source>
</evidence>
<comment type="function">
    <text evidence="9 10">Fluoride-specific ion channel. Important for reducing fluoride concentration in the cell, thus reducing its toxicity.</text>
</comment>
<keyword evidence="10" id="KW-0813">Transport</keyword>
<dbReference type="GO" id="GO:0062054">
    <property type="term" value="F:fluoride channel activity"/>
    <property type="evidence" value="ECO:0007669"/>
    <property type="project" value="UniProtKB-UniRule"/>
</dbReference>
<gene>
    <name evidence="10" type="primary">fluC</name>
    <name evidence="10" type="synonym">crcB</name>
    <name evidence="11" type="ORF">SAMN05216267_101094</name>
</gene>
<keyword evidence="10" id="KW-0915">Sodium</keyword>
<keyword evidence="2 10" id="KW-1003">Cell membrane</keyword>
<dbReference type="STRING" id="310780.SAMN05216267_101094"/>
<keyword evidence="12" id="KW-1185">Reference proteome</keyword>
<dbReference type="InterPro" id="IPR003691">
    <property type="entry name" value="FluC"/>
</dbReference>
<feature type="transmembrane region" description="Helical" evidence="10">
    <location>
        <begin position="62"/>
        <end position="83"/>
    </location>
</feature>
<evidence type="ECO:0000256" key="5">
    <source>
        <dbReference type="ARBA" id="ARBA00023136"/>
    </source>
</evidence>
<dbReference type="HAMAP" id="MF_00454">
    <property type="entry name" value="FluC"/>
    <property type="match status" value="1"/>
</dbReference>
<feature type="transmembrane region" description="Helical" evidence="10">
    <location>
        <begin position="95"/>
        <end position="114"/>
    </location>
</feature>
<comment type="similarity">
    <text evidence="7 10">Belongs to the fluoride channel Fluc/FEX (TC 1.A.43) family.</text>
</comment>
<feature type="binding site" evidence="10">
    <location>
        <position position="73"/>
    </location>
    <ligand>
        <name>Na(+)</name>
        <dbReference type="ChEBI" id="CHEBI:29101"/>
        <note>structural</note>
    </ligand>
</feature>
<keyword evidence="6 10" id="KW-0407">Ion channel</keyword>
<evidence type="ECO:0000256" key="7">
    <source>
        <dbReference type="ARBA" id="ARBA00035120"/>
    </source>
</evidence>
<dbReference type="PANTHER" id="PTHR28259:SF1">
    <property type="entry name" value="FLUORIDE EXPORT PROTEIN 1-RELATED"/>
    <property type="match status" value="1"/>
</dbReference>
<evidence type="ECO:0000256" key="9">
    <source>
        <dbReference type="ARBA" id="ARBA00049940"/>
    </source>
</evidence>
<dbReference type="RefSeq" id="WP_069466075.1">
    <property type="nucleotide sequence ID" value="NZ_FODD01000010.1"/>
</dbReference>
<feature type="transmembrane region" description="Helical" evidence="10">
    <location>
        <begin position="35"/>
        <end position="56"/>
    </location>
</feature>
<keyword evidence="10" id="KW-0406">Ion transport</keyword>
<evidence type="ECO:0000256" key="4">
    <source>
        <dbReference type="ARBA" id="ARBA00022989"/>
    </source>
</evidence>
<protein>
    <recommendedName>
        <fullName evidence="10">Fluoride-specific ion channel FluC</fullName>
    </recommendedName>
</protein>
<comment type="subcellular location">
    <subcellularLocation>
        <location evidence="1 10">Cell membrane</location>
        <topology evidence="1 10">Multi-pass membrane protein</topology>
    </subcellularLocation>
</comment>
<evidence type="ECO:0000256" key="10">
    <source>
        <dbReference type="HAMAP-Rule" id="MF_00454"/>
    </source>
</evidence>
<sequence>MTGPDWGWLALGAAVASPVRYWAGVLAKSSGARPFPAGTFAVNMAASLLLGIALEMRLPQAWIQSLLATGFCGALSTWSTLAWETTGFVRARMTLLAAAYLAASVAAGVLLAWAGTAVGRQVWG</sequence>
<organism evidence="11 12">
    <name type="scientific">Actinacidiphila rubida</name>
    <dbReference type="NCBI Taxonomy" id="310780"/>
    <lineage>
        <taxon>Bacteria</taxon>
        <taxon>Bacillati</taxon>
        <taxon>Actinomycetota</taxon>
        <taxon>Actinomycetes</taxon>
        <taxon>Kitasatosporales</taxon>
        <taxon>Streptomycetaceae</taxon>
        <taxon>Actinacidiphila</taxon>
    </lineage>
</organism>
<evidence type="ECO:0000256" key="3">
    <source>
        <dbReference type="ARBA" id="ARBA00022692"/>
    </source>
</evidence>
<dbReference type="GO" id="GO:0046872">
    <property type="term" value="F:metal ion binding"/>
    <property type="evidence" value="ECO:0007669"/>
    <property type="project" value="UniProtKB-KW"/>
</dbReference>
<keyword evidence="3 10" id="KW-0812">Transmembrane</keyword>
<evidence type="ECO:0000313" key="12">
    <source>
        <dbReference type="Proteomes" id="UP000181951"/>
    </source>
</evidence>
<name>A0A1H8JH42_9ACTN</name>
<feature type="binding site" evidence="10">
    <location>
        <position position="76"/>
    </location>
    <ligand>
        <name>Na(+)</name>
        <dbReference type="ChEBI" id="CHEBI:29101"/>
        <note>structural</note>
    </ligand>
</feature>
<comment type="activity regulation">
    <text evidence="10">Na(+) is not transported, but it plays an essential structural role and its presence is essential for fluoride channel function.</text>
</comment>
<dbReference type="Proteomes" id="UP000181951">
    <property type="component" value="Unassembled WGS sequence"/>
</dbReference>
<keyword evidence="5 10" id="KW-0472">Membrane</keyword>
<comment type="catalytic activity">
    <reaction evidence="8">
        <text>fluoride(in) = fluoride(out)</text>
        <dbReference type="Rhea" id="RHEA:76159"/>
        <dbReference type="ChEBI" id="CHEBI:17051"/>
    </reaction>
    <physiologicalReaction direction="left-to-right" evidence="8">
        <dbReference type="Rhea" id="RHEA:76160"/>
    </physiologicalReaction>
</comment>
<dbReference type="Pfam" id="PF02537">
    <property type="entry name" value="CRCB"/>
    <property type="match status" value="1"/>
</dbReference>
<keyword evidence="4 10" id="KW-1133">Transmembrane helix</keyword>
<reference evidence="11 12" key="1">
    <citation type="submission" date="2016-10" db="EMBL/GenBank/DDBJ databases">
        <authorList>
            <person name="de Groot N.N."/>
        </authorList>
    </citation>
    <scope>NUCLEOTIDE SEQUENCE [LARGE SCALE GENOMIC DNA]</scope>
    <source>
        <strain evidence="11 12">CGMCC 4.2026</strain>
    </source>
</reference>
<dbReference type="AlphaFoldDB" id="A0A1H8JH42"/>
<evidence type="ECO:0000256" key="6">
    <source>
        <dbReference type="ARBA" id="ARBA00023303"/>
    </source>
</evidence>
<dbReference type="GO" id="GO:0005886">
    <property type="term" value="C:plasma membrane"/>
    <property type="evidence" value="ECO:0007669"/>
    <property type="project" value="UniProtKB-SubCell"/>
</dbReference>
<evidence type="ECO:0000256" key="8">
    <source>
        <dbReference type="ARBA" id="ARBA00035585"/>
    </source>
</evidence>
<accession>A0A1H8JH42</accession>
<dbReference type="GO" id="GO:0140114">
    <property type="term" value="P:cellular detoxification of fluoride"/>
    <property type="evidence" value="ECO:0007669"/>
    <property type="project" value="UniProtKB-UniRule"/>
</dbReference>
<dbReference type="PANTHER" id="PTHR28259">
    <property type="entry name" value="FLUORIDE EXPORT PROTEIN 1-RELATED"/>
    <property type="match status" value="1"/>
</dbReference>
<proteinExistence type="inferred from homology"/>
<evidence type="ECO:0000313" key="11">
    <source>
        <dbReference type="EMBL" id="SEN79547.1"/>
    </source>
</evidence>
<keyword evidence="10" id="KW-0479">Metal-binding</keyword>
<dbReference type="EMBL" id="FODD01000010">
    <property type="protein sequence ID" value="SEN79547.1"/>
    <property type="molecule type" value="Genomic_DNA"/>
</dbReference>
<evidence type="ECO:0000256" key="2">
    <source>
        <dbReference type="ARBA" id="ARBA00022475"/>
    </source>
</evidence>